<dbReference type="GeneID" id="99774801"/>
<evidence type="ECO:0000259" key="2">
    <source>
        <dbReference type="PROSITE" id="PS50937"/>
    </source>
</evidence>
<gene>
    <name evidence="3" type="ORF">BC102111_02188</name>
</gene>
<dbReference type="InterPro" id="IPR047057">
    <property type="entry name" value="MerR_fam"/>
</dbReference>
<dbReference type="PRINTS" id="PR00040">
    <property type="entry name" value="HTHMERR"/>
</dbReference>
<dbReference type="Pfam" id="PF13411">
    <property type="entry name" value="MerR_1"/>
    <property type="match status" value="1"/>
</dbReference>
<evidence type="ECO:0000313" key="4">
    <source>
        <dbReference type="Proteomes" id="UP000234333"/>
    </source>
</evidence>
<dbReference type="AlphaFoldDB" id="A0A2H1JFF1"/>
<dbReference type="GO" id="GO:0003677">
    <property type="term" value="F:DNA binding"/>
    <property type="evidence" value="ECO:0007669"/>
    <property type="project" value="UniProtKB-KW"/>
</dbReference>
<protein>
    <submittedName>
        <fullName evidence="3">DNA-binding transcriptional regulator, MerR family</fullName>
    </submittedName>
</protein>
<accession>A0A2H1JFF1</accession>
<dbReference type="InterPro" id="IPR000551">
    <property type="entry name" value="MerR-type_HTH_dom"/>
</dbReference>
<dbReference type="PANTHER" id="PTHR30204">
    <property type="entry name" value="REDOX-CYCLING DRUG-SENSING TRANSCRIPTIONAL ACTIVATOR SOXR"/>
    <property type="match status" value="1"/>
</dbReference>
<evidence type="ECO:0000256" key="1">
    <source>
        <dbReference type="ARBA" id="ARBA00023125"/>
    </source>
</evidence>
<name>A0A2H1JFF1_9MICO</name>
<reference evidence="3 4" key="1">
    <citation type="submission" date="2017-03" db="EMBL/GenBank/DDBJ databases">
        <authorList>
            <person name="Afonso C.L."/>
            <person name="Miller P.J."/>
            <person name="Scott M.A."/>
            <person name="Spackman E."/>
            <person name="Goraichik I."/>
            <person name="Dimitrov K.M."/>
            <person name="Suarez D.L."/>
            <person name="Swayne D.E."/>
        </authorList>
    </citation>
    <scope>NUCLEOTIDE SEQUENCE [LARGE SCALE GENOMIC DNA]</scope>
    <source>
        <strain evidence="3 4">CIP 102111</strain>
    </source>
</reference>
<sequence length="229" mass="24621">MLLSELAVASGCSAATIKYYRREGLLPPGERITATRQNYGTRHLERLALIQVLREVADAPIPAIRRLTALLDDPSVPLIRALEEAQAIALGDLAAGGPAAGDRPEHPTVAALLERMGWPDIGSIPRRALDEVLHTLAAWEMPDGIDTVMRYAVPMAEISRGDVASLHRGSLQKGSLQRTEDGDEPSEDVKVMRAVAGSIAFDQLIRALRALGHVSLSVTADRSQGSEQP</sequence>
<organism evidence="3 4">
    <name type="scientific">Brevibacterium casei CIP 102111</name>
    <dbReference type="NCBI Taxonomy" id="1255625"/>
    <lineage>
        <taxon>Bacteria</taxon>
        <taxon>Bacillati</taxon>
        <taxon>Actinomycetota</taxon>
        <taxon>Actinomycetes</taxon>
        <taxon>Micrococcales</taxon>
        <taxon>Brevibacteriaceae</taxon>
        <taxon>Brevibacterium</taxon>
    </lineage>
</organism>
<dbReference type="GO" id="GO:0003700">
    <property type="term" value="F:DNA-binding transcription factor activity"/>
    <property type="evidence" value="ECO:0007669"/>
    <property type="project" value="InterPro"/>
</dbReference>
<dbReference type="Proteomes" id="UP000234333">
    <property type="component" value="Unassembled WGS sequence"/>
</dbReference>
<keyword evidence="1 3" id="KW-0238">DNA-binding</keyword>
<dbReference type="PANTHER" id="PTHR30204:SF98">
    <property type="entry name" value="HTH-TYPE TRANSCRIPTIONAL REGULATOR ADHR"/>
    <property type="match status" value="1"/>
</dbReference>
<dbReference type="SUPFAM" id="SSF46955">
    <property type="entry name" value="Putative DNA-binding domain"/>
    <property type="match status" value="1"/>
</dbReference>
<evidence type="ECO:0000313" key="3">
    <source>
        <dbReference type="EMBL" id="SMX86111.1"/>
    </source>
</evidence>
<dbReference type="Gene3D" id="1.10.1660.10">
    <property type="match status" value="1"/>
</dbReference>
<dbReference type="PROSITE" id="PS50937">
    <property type="entry name" value="HTH_MERR_2"/>
    <property type="match status" value="1"/>
</dbReference>
<dbReference type="EMBL" id="FXZC01000004">
    <property type="protein sequence ID" value="SMX86111.1"/>
    <property type="molecule type" value="Genomic_DNA"/>
</dbReference>
<dbReference type="SMART" id="SM00422">
    <property type="entry name" value="HTH_MERR"/>
    <property type="match status" value="1"/>
</dbReference>
<dbReference type="InterPro" id="IPR009061">
    <property type="entry name" value="DNA-bd_dom_put_sf"/>
</dbReference>
<proteinExistence type="predicted"/>
<dbReference type="RefSeq" id="WP_101624336.1">
    <property type="nucleotide sequence ID" value="NZ_FXZC01000004.1"/>
</dbReference>
<feature type="domain" description="HTH merR-type" evidence="2">
    <location>
        <begin position="1"/>
        <end position="70"/>
    </location>
</feature>